<dbReference type="FunFam" id="3.30.50.10:FF:000030">
    <property type="entry name" value="Nuclear Hormone Receptor family"/>
    <property type="match status" value="1"/>
</dbReference>
<dbReference type="GO" id="GO:0045944">
    <property type="term" value="P:positive regulation of transcription by RNA polymerase II"/>
    <property type="evidence" value="ECO:0007669"/>
    <property type="project" value="TreeGrafter"/>
</dbReference>
<gene>
    <name evidence="12" type="ORF">NP493_118g03019</name>
</gene>
<keyword evidence="6" id="KW-0238">DNA-binding</keyword>
<feature type="compositionally biased region" description="Low complexity" evidence="10">
    <location>
        <begin position="245"/>
        <end position="255"/>
    </location>
</feature>
<feature type="domain" description="Nuclear receptor" evidence="11">
    <location>
        <begin position="89"/>
        <end position="164"/>
    </location>
</feature>
<dbReference type="PROSITE" id="PS51030">
    <property type="entry name" value="NUCLEAR_REC_DBD_2"/>
    <property type="match status" value="2"/>
</dbReference>
<evidence type="ECO:0000256" key="4">
    <source>
        <dbReference type="ARBA" id="ARBA00022833"/>
    </source>
</evidence>
<keyword evidence="5" id="KW-0805">Transcription regulation</keyword>
<dbReference type="EMBL" id="JAODUO010000117">
    <property type="protein sequence ID" value="KAK2188998.1"/>
    <property type="molecule type" value="Genomic_DNA"/>
</dbReference>
<dbReference type="AlphaFoldDB" id="A0AAD9P6G6"/>
<sequence length="460" mass="50525">MLPESPPCAVCAEKANGRYFGAIVCLPCKSFFIRCTKDGKPTLSCPENMACDITGVNRMRCQYCRYKKCLSVGMSRKEKPETVQPGDGQDLCRVCLDIANGIHFGVTTCEGCKKFFRRALKEYPTYDCKFLKRCFINPRNRNSCRYCRYKKCLGVGMSREAIRMGRPKKSKPEDGRQAPSPVYPYAAPRPSTALYHGPYSAVDAFNFPQPPYDCKEPLLGFNDLMYGYKEPRCGFTDQTSDDDSGFSSGASDRSTPTASSLRMTTLLAATANIKREHISNLDFHAGAVPNRYPCGGPYNQPPFNHGLQTRPLVGAMNPPPLPLPPVDHRPPSHPLGVTLETPPAIDVDEVNDILASIGQQMGTMAPAQDSTKHVSNDATLNVRGNESCSVEHGYMSHAGIVKTEGASGSHLVNNGGANWNGYNDGACGVMASAAKNCQPLNYYQNYYNFCPSDNYQQVFT</sequence>
<dbReference type="Pfam" id="PF00105">
    <property type="entry name" value="zf-C4"/>
    <property type="match status" value="2"/>
</dbReference>
<protein>
    <recommendedName>
        <fullName evidence="11">Nuclear receptor domain-containing protein</fullName>
    </recommendedName>
</protein>
<keyword evidence="9" id="KW-0539">Nucleus</keyword>
<dbReference type="PROSITE" id="PS00031">
    <property type="entry name" value="NUCLEAR_REC_DBD_1"/>
    <property type="match status" value="2"/>
</dbReference>
<keyword evidence="4" id="KW-0862">Zinc</keyword>
<evidence type="ECO:0000256" key="2">
    <source>
        <dbReference type="ARBA" id="ARBA00022723"/>
    </source>
</evidence>
<evidence type="ECO:0000256" key="6">
    <source>
        <dbReference type="ARBA" id="ARBA00023125"/>
    </source>
</evidence>
<dbReference type="GO" id="GO:0030154">
    <property type="term" value="P:cell differentiation"/>
    <property type="evidence" value="ECO:0007669"/>
    <property type="project" value="TreeGrafter"/>
</dbReference>
<dbReference type="InterPro" id="IPR013088">
    <property type="entry name" value="Znf_NHR/GATA"/>
</dbReference>
<evidence type="ECO:0000256" key="7">
    <source>
        <dbReference type="ARBA" id="ARBA00023163"/>
    </source>
</evidence>
<dbReference type="GO" id="GO:0000122">
    <property type="term" value="P:negative regulation of transcription by RNA polymerase II"/>
    <property type="evidence" value="ECO:0007669"/>
    <property type="project" value="TreeGrafter"/>
</dbReference>
<keyword evidence="3" id="KW-0863">Zinc-finger</keyword>
<feature type="domain" description="Nuclear receptor" evidence="11">
    <location>
        <begin position="5"/>
        <end position="81"/>
    </location>
</feature>
<dbReference type="Proteomes" id="UP001209878">
    <property type="component" value="Unassembled WGS sequence"/>
</dbReference>
<evidence type="ECO:0000256" key="1">
    <source>
        <dbReference type="ARBA" id="ARBA00005993"/>
    </source>
</evidence>
<keyword evidence="7" id="KW-0804">Transcription</keyword>
<feature type="region of interest" description="Disordered" evidence="10">
    <location>
        <begin position="239"/>
        <end position="259"/>
    </location>
</feature>
<proteinExistence type="inferred from homology"/>
<keyword evidence="8" id="KW-0675">Receptor</keyword>
<dbReference type="PANTHER" id="PTHR24082">
    <property type="entry name" value="NUCLEAR HORMONE RECEPTOR"/>
    <property type="match status" value="1"/>
</dbReference>
<evidence type="ECO:0000256" key="8">
    <source>
        <dbReference type="ARBA" id="ARBA00023170"/>
    </source>
</evidence>
<dbReference type="InterPro" id="IPR001628">
    <property type="entry name" value="Znf_hrmn_rcpt"/>
</dbReference>
<dbReference type="CDD" id="cd06916">
    <property type="entry name" value="NR_DBD_like"/>
    <property type="match status" value="1"/>
</dbReference>
<evidence type="ECO:0000256" key="9">
    <source>
        <dbReference type="ARBA" id="ARBA00023242"/>
    </source>
</evidence>
<name>A0AAD9P6G6_RIDPI</name>
<evidence type="ECO:0000259" key="11">
    <source>
        <dbReference type="PROSITE" id="PS51030"/>
    </source>
</evidence>
<evidence type="ECO:0000256" key="5">
    <source>
        <dbReference type="ARBA" id="ARBA00023015"/>
    </source>
</evidence>
<evidence type="ECO:0000256" key="10">
    <source>
        <dbReference type="SAM" id="MobiDB-lite"/>
    </source>
</evidence>
<evidence type="ECO:0000313" key="12">
    <source>
        <dbReference type="EMBL" id="KAK2188998.1"/>
    </source>
</evidence>
<evidence type="ECO:0000313" key="13">
    <source>
        <dbReference type="Proteomes" id="UP001209878"/>
    </source>
</evidence>
<dbReference type="SUPFAM" id="SSF57716">
    <property type="entry name" value="Glucocorticoid receptor-like (DNA-binding domain)"/>
    <property type="match status" value="2"/>
</dbReference>
<dbReference type="PANTHER" id="PTHR24082:SF507">
    <property type="entry name" value="BILE ACID RECEPTOR-RELATED"/>
    <property type="match status" value="1"/>
</dbReference>
<dbReference type="GO" id="GO:0008270">
    <property type="term" value="F:zinc ion binding"/>
    <property type="evidence" value="ECO:0007669"/>
    <property type="project" value="UniProtKB-KW"/>
</dbReference>
<keyword evidence="2" id="KW-0479">Metal-binding</keyword>
<keyword evidence="13" id="KW-1185">Reference proteome</keyword>
<dbReference type="PRINTS" id="PR00047">
    <property type="entry name" value="STROIDFINGER"/>
</dbReference>
<comment type="similarity">
    <text evidence="1">Belongs to the nuclear hormone receptor family.</text>
</comment>
<dbReference type="Gene3D" id="3.30.50.10">
    <property type="entry name" value="Erythroid Transcription Factor GATA-1, subunit A"/>
    <property type="match status" value="2"/>
</dbReference>
<evidence type="ECO:0000256" key="3">
    <source>
        <dbReference type="ARBA" id="ARBA00022771"/>
    </source>
</evidence>
<dbReference type="InterPro" id="IPR050234">
    <property type="entry name" value="Nuclear_hormone_rcpt_NR1"/>
</dbReference>
<organism evidence="12 13">
    <name type="scientific">Ridgeia piscesae</name>
    <name type="common">Tubeworm</name>
    <dbReference type="NCBI Taxonomy" id="27915"/>
    <lineage>
        <taxon>Eukaryota</taxon>
        <taxon>Metazoa</taxon>
        <taxon>Spiralia</taxon>
        <taxon>Lophotrochozoa</taxon>
        <taxon>Annelida</taxon>
        <taxon>Polychaeta</taxon>
        <taxon>Sedentaria</taxon>
        <taxon>Canalipalpata</taxon>
        <taxon>Sabellida</taxon>
        <taxon>Siboglinidae</taxon>
        <taxon>Ridgeia</taxon>
    </lineage>
</organism>
<reference evidence="12" key="1">
    <citation type="journal article" date="2023" name="Mol. Biol. Evol.">
        <title>Third-Generation Sequencing Reveals the Adaptive Role of the Epigenome in Three Deep-Sea Polychaetes.</title>
        <authorList>
            <person name="Perez M."/>
            <person name="Aroh O."/>
            <person name="Sun Y."/>
            <person name="Lan Y."/>
            <person name="Juniper S.K."/>
            <person name="Young C.R."/>
            <person name="Angers B."/>
            <person name="Qian P.Y."/>
        </authorList>
    </citation>
    <scope>NUCLEOTIDE SEQUENCE</scope>
    <source>
        <strain evidence="12">R07B-5</strain>
    </source>
</reference>
<dbReference type="SMART" id="SM00399">
    <property type="entry name" value="ZnF_C4"/>
    <property type="match status" value="2"/>
</dbReference>
<dbReference type="GO" id="GO:0000978">
    <property type="term" value="F:RNA polymerase II cis-regulatory region sequence-specific DNA binding"/>
    <property type="evidence" value="ECO:0007669"/>
    <property type="project" value="TreeGrafter"/>
</dbReference>
<comment type="caution">
    <text evidence="12">The sequence shown here is derived from an EMBL/GenBank/DDBJ whole genome shotgun (WGS) entry which is preliminary data.</text>
</comment>
<accession>A0AAD9P6G6</accession>
<dbReference type="GO" id="GO:0004879">
    <property type="term" value="F:nuclear receptor activity"/>
    <property type="evidence" value="ECO:0007669"/>
    <property type="project" value="TreeGrafter"/>
</dbReference>